<keyword evidence="1" id="KW-0813">Transport</keyword>
<dbReference type="RefSeq" id="WP_161704745.1">
    <property type="nucleotide sequence ID" value="NZ_JAAAHS010000448.1"/>
</dbReference>
<gene>
    <name evidence="6" type="ORF">GUY60_33400</name>
</gene>
<keyword evidence="2" id="KW-0547">Nucleotide-binding</keyword>
<dbReference type="PANTHER" id="PTHR45772">
    <property type="entry name" value="CONSERVED COMPONENT OF ABC TRANSPORTER FOR NATURAL AMINO ACIDS-RELATED"/>
    <property type="match status" value="1"/>
</dbReference>
<evidence type="ECO:0000256" key="1">
    <source>
        <dbReference type="ARBA" id="ARBA00022448"/>
    </source>
</evidence>
<keyword evidence="7" id="KW-1185">Reference proteome</keyword>
<dbReference type="GO" id="GO:0005886">
    <property type="term" value="C:plasma membrane"/>
    <property type="evidence" value="ECO:0007669"/>
    <property type="project" value="TreeGrafter"/>
</dbReference>
<dbReference type="SUPFAM" id="SSF52540">
    <property type="entry name" value="P-loop containing nucleoside triphosphate hydrolases"/>
    <property type="match status" value="1"/>
</dbReference>
<evidence type="ECO:0000259" key="5">
    <source>
        <dbReference type="PROSITE" id="PS50893"/>
    </source>
</evidence>
<organism evidence="6 7">
    <name type="scientific">Streptomyces boluensis</name>
    <dbReference type="NCBI Taxonomy" id="1775135"/>
    <lineage>
        <taxon>Bacteria</taxon>
        <taxon>Bacillati</taxon>
        <taxon>Actinomycetota</taxon>
        <taxon>Actinomycetes</taxon>
        <taxon>Kitasatosporales</taxon>
        <taxon>Streptomycetaceae</taxon>
        <taxon>Streptomyces</taxon>
    </lineage>
</organism>
<name>A0A964XP76_9ACTN</name>
<dbReference type="EMBL" id="JAAAHS010000448">
    <property type="protein sequence ID" value="NBE56245.1"/>
    <property type="molecule type" value="Genomic_DNA"/>
</dbReference>
<dbReference type="GO" id="GO:0005524">
    <property type="term" value="F:ATP binding"/>
    <property type="evidence" value="ECO:0007669"/>
    <property type="project" value="UniProtKB-KW"/>
</dbReference>
<evidence type="ECO:0000313" key="6">
    <source>
        <dbReference type="EMBL" id="NBE56245.1"/>
    </source>
</evidence>
<comment type="caution">
    <text evidence="6">The sequence shown here is derived from an EMBL/GenBank/DDBJ whole genome shotgun (WGS) entry which is preliminary data.</text>
</comment>
<protein>
    <submittedName>
        <fullName evidence="6">ATP-binding cassette domain-containing protein</fullName>
    </submittedName>
</protein>
<proteinExistence type="predicted"/>
<evidence type="ECO:0000256" key="4">
    <source>
        <dbReference type="SAM" id="MobiDB-lite"/>
    </source>
</evidence>
<dbReference type="Pfam" id="PF00005">
    <property type="entry name" value="ABC_tran"/>
    <property type="match status" value="1"/>
</dbReference>
<dbReference type="AlphaFoldDB" id="A0A964XP76"/>
<sequence>MTDRDPSPPVLVLDGLTRRYGSVTALDGVGLRLPARARHAVIGPNGAGKTTLLHLIAGTERPDRGTIVLGGRDLTRTGPARRARYGIARSFQQPAVIGELTVLDNIVLAAWSHHPRRDRVPAAREQLAAVGLGDMAHRLASELSHGRRGLLDLAAALVCRPRLLLLDEPAAGLTDRDIGRLLDVLGQLSGDVAMLLVEHHTGVVTHLADTVTVLKDGKALLTAPTDVALNHPDVREAYLGTATDHPGRGVDHRGKGSGPCSASAG</sequence>
<dbReference type="SMART" id="SM00382">
    <property type="entry name" value="AAA"/>
    <property type="match status" value="1"/>
</dbReference>
<accession>A0A964XP76</accession>
<dbReference type="InterPro" id="IPR003593">
    <property type="entry name" value="AAA+_ATPase"/>
</dbReference>
<dbReference type="PROSITE" id="PS50893">
    <property type="entry name" value="ABC_TRANSPORTER_2"/>
    <property type="match status" value="1"/>
</dbReference>
<dbReference type="Proteomes" id="UP000598297">
    <property type="component" value="Unassembled WGS sequence"/>
</dbReference>
<dbReference type="OrthoDB" id="9805514at2"/>
<dbReference type="Gene3D" id="3.40.50.300">
    <property type="entry name" value="P-loop containing nucleotide triphosphate hydrolases"/>
    <property type="match status" value="1"/>
</dbReference>
<feature type="region of interest" description="Disordered" evidence="4">
    <location>
        <begin position="240"/>
        <end position="265"/>
    </location>
</feature>
<keyword evidence="3 6" id="KW-0067">ATP-binding</keyword>
<dbReference type="InterPro" id="IPR027417">
    <property type="entry name" value="P-loop_NTPase"/>
</dbReference>
<evidence type="ECO:0000256" key="2">
    <source>
        <dbReference type="ARBA" id="ARBA00022741"/>
    </source>
</evidence>
<reference evidence="6" key="1">
    <citation type="submission" date="2020-01" db="EMBL/GenBank/DDBJ databases">
        <title>Whole-genome analyses of novel actinobacteria.</title>
        <authorList>
            <person name="Sahin N."/>
        </authorList>
    </citation>
    <scope>NUCLEOTIDE SEQUENCE</scope>
    <source>
        <strain evidence="6">YC537</strain>
    </source>
</reference>
<dbReference type="InterPro" id="IPR003439">
    <property type="entry name" value="ABC_transporter-like_ATP-bd"/>
</dbReference>
<feature type="compositionally biased region" description="Basic and acidic residues" evidence="4">
    <location>
        <begin position="245"/>
        <end position="254"/>
    </location>
</feature>
<dbReference type="GO" id="GO:0016887">
    <property type="term" value="F:ATP hydrolysis activity"/>
    <property type="evidence" value="ECO:0007669"/>
    <property type="project" value="InterPro"/>
</dbReference>
<evidence type="ECO:0000256" key="3">
    <source>
        <dbReference type="ARBA" id="ARBA00022840"/>
    </source>
</evidence>
<evidence type="ECO:0000313" key="7">
    <source>
        <dbReference type="Proteomes" id="UP000598297"/>
    </source>
</evidence>
<feature type="domain" description="ABC transporter" evidence="5">
    <location>
        <begin position="11"/>
        <end position="241"/>
    </location>
</feature>
<dbReference type="InterPro" id="IPR051120">
    <property type="entry name" value="ABC_AA/LPS_Transport"/>
</dbReference>
<dbReference type="PANTHER" id="PTHR45772:SF2">
    <property type="entry name" value="ABC TRANSPORTER ATP-BINDING PROTEIN"/>
    <property type="match status" value="1"/>
</dbReference>